<dbReference type="AlphaFoldDB" id="A0A1G8AC46"/>
<dbReference type="Proteomes" id="UP000199643">
    <property type="component" value="Unassembled WGS sequence"/>
</dbReference>
<gene>
    <name evidence="3" type="ORF">SAMN05421827_11882</name>
</gene>
<name>A0A1G8AC46_9SPHI</name>
<dbReference type="InterPro" id="IPR014729">
    <property type="entry name" value="Rossmann-like_a/b/a_fold"/>
</dbReference>
<proteinExistence type="inferred from homology"/>
<dbReference type="PRINTS" id="PR01438">
    <property type="entry name" value="UNVRSLSTRESS"/>
</dbReference>
<organism evidence="3 4">
    <name type="scientific">Pedobacter terrae</name>
    <dbReference type="NCBI Taxonomy" id="405671"/>
    <lineage>
        <taxon>Bacteria</taxon>
        <taxon>Pseudomonadati</taxon>
        <taxon>Bacteroidota</taxon>
        <taxon>Sphingobacteriia</taxon>
        <taxon>Sphingobacteriales</taxon>
        <taxon>Sphingobacteriaceae</taxon>
        <taxon>Pedobacter</taxon>
    </lineage>
</organism>
<evidence type="ECO:0000256" key="1">
    <source>
        <dbReference type="ARBA" id="ARBA00008791"/>
    </source>
</evidence>
<dbReference type="Pfam" id="PF00582">
    <property type="entry name" value="Usp"/>
    <property type="match status" value="2"/>
</dbReference>
<reference evidence="4" key="1">
    <citation type="submission" date="2016-10" db="EMBL/GenBank/DDBJ databases">
        <authorList>
            <person name="Varghese N."/>
            <person name="Submissions S."/>
        </authorList>
    </citation>
    <scope>NUCLEOTIDE SEQUENCE [LARGE SCALE GENOMIC DNA]</scope>
    <source>
        <strain evidence="4">DSM 17933</strain>
    </source>
</reference>
<evidence type="ECO:0000259" key="2">
    <source>
        <dbReference type="Pfam" id="PF00582"/>
    </source>
</evidence>
<dbReference type="OrthoDB" id="9788959at2"/>
<dbReference type="EMBL" id="FNCH01000018">
    <property type="protein sequence ID" value="SDH18534.1"/>
    <property type="molecule type" value="Genomic_DNA"/>
</dbReference>
<dbReference type="PANTHER" id="PTHR46268:SF6">
    <property type="entry name" value="UNIVERSAL STRESS PROTEIN UP12"/>
    <property type="match status" value="1"/>
</dbReference>
<evidence type="ECO:0000313" key="3">
    <source>
        <dbReference type="EMBL" id="SDH18534.1"/>
    </source>
</evidence>
<evidence type="ECO:0000313" key="4">
    <source>
        <dbReference type="Proteomes" id="UP000199643"/>
    </source>
</evidence>
<feature type="domain" description="UspA" evidence="2">
    <location>
        <begin position="5"/>
        <end position="115"/>
    </location>
</feature>
<feature type="domain" description="UspA" evidence="2">
    <location>
        <begin position="234"/>
        <end position="280"/>
    </location>
</feature>
<dbReference type="RefSeq" id="WP_090502815.1">
    <property type="nucleotide sequence ID" value="NZ_FNCH01000018.1"/>
</dbReference>
<dbReference type="PANTHER" id="PTHR46268">
    <property type="entry name" value="STRESS RESPONSE PROTEIN NHAX"/>
    <property type="match status" value="1"/>
</dbReference>
<dbReference type="InterPro" id="IPR006016">
    <property type="entry name" value="UspA"/>
</dbReference>
<dbReference type="Gene3D" id="3.40.50.620">
    <property type="entry name" value="HUPs"/>
    <property type="match status" value="2"/>
</dbReference>
<comment type="similarity">
    <text evidence="1">Belongs to the universal stress protein A family.</text>
</comment>
<sequence>MKRNIKNILIPIDLSDAKINALNTAIQMAKRHKSNLHLLHIKDIGTHYPGMGQVAKVTTMMDEVWEKDKVFLEKLATSIMKSHNLNCSLHSVAGNRPAVIVKHSALLQADITVLGIDPNISEQTYLNDSLPYKVLQETAGHLLTVPAGKSVSRFKKIILLAFSQENPINKLRISKSIIDKNDAEVAMIALFNKKDNNLLNSIREFSGKLKSRLRMIESALSQQSIDTLNGTKDLITLSKKEDAQLIIVEADIKRTLKEFFFGNFTQKMIRNTEVPVLFVKDLTVKAENTNPLNVHYENKMQFGF</sequence>
<dbReference type="CDD" id="cd00293">
    <property type="entry name" value="USP-like"/>
    <property type="match status" value="1"/>
</dbReference>
<dbReference type="SUPFAM" id="SSF52402">
    <property type="entry name" value="Adenine nucleotide alpha hydrolases-like"/>
    <property type="match status" value="2"/>
</dbReference>
<dbReference type="STRING" id="405671.SAMN05421827_11882"/>
<keyword evidence="4" id="KW-1185">Reference proteome</keyword>
<accession>A0A1G8AC46</accession>
<protein>
    <submittedName>
        <fullName evidence="3">Universal stress protein family protein</fullName>
    </submittedName>
</protein>
<dbReference type="InterPro" id="IPR006015">
    <property type="entry name" value="Universal_stress_UspA"/>
</dbReference>